<dbReference type="InterPro" id="IPR002401">
    <property type="entry name" value="Cyt_P450_E_grp-I"/>
</dbReference>
<evidence type="ECO:0000256" key="4">
    <source>
        <dbReference type="ARBA" id="ARBA00023002"/>
    </source>
</evidence>
<dbReference type="STRING" id="7719.ENSCINP00000034867"/>
<evidence type="ECO:0000256" key="9">
    <source>
        <dbReference type="SAM" id="Phobius"/>
    </source>
</evidence>
<evidence type="ECO:0000256" key="7">
    <source>
        <dbReference type="PIRSR" id="PIRSR602401-1"/>
    </source>
</evidence>
<dbReference type="PANTHER" id="PTHR24289">
    <property type="entry name" value="STEROID 17-ALPHA-HYDROXYLASE/17,20 LYASE"/>
    <property type="match status" value="1"/>
</dbReference>
<dbReference type="OMA" id="ALHWIVL"/>
<dbReference type="PRINTS" id="PR00463">
    <property type="entry name" value="EP450I"/>
</dbReference>
<dbReference type="HOGENOM" id="CLU_001570_22_0_1"/>
<dbReference type="GO" id="GO:0020037">
    <property type="term" value="F:heme binding"/>
    <property type="evidence" value="ECO:0007669"/>
    <property type="project" value="InterPro"/>
</dbReference>
<evidence type="ECO:0000256" key="3">
    <source>
        <dbReference type="ARBA" id="ARBA00022723"/>
    </source>
</evidence>
<dbReference type="PROSITE" id="PS00086">
    <property type="entry name" value="CYTOCHROME_P450"/>
    <property type="match status" value="1"/>
</dbReference>
<proteinExistence type="inferred from homology"/>
<sequence length="525" mass="59226">MLVQILTATFWTLIPNSFGDLLIYAILVLTIVIYVKSLKRDKEWLALPGPIPWPLVGNAPFLGAEPHKKLLELSLKYGPVYRLKMGGIKTVVLCNAEVVRSALIKQREAFSGRPKFSSYKAVSAGESVVFNDEETLPPWRSHKSKIVRHMHKYTTSIRTRDKVTDLINTECMMMVTELDRISRSKCVNPENVIRMALANVMCAVCFGNRFEYDNEEFQKLLSMNTEFGAVIELGPIIDAMPWIKYFIMPRPCVFPSQRLNEVIPKFKVDGVLKTFDNDDVTNVVASMTSEVLEKKSAGESREITESETKTIAALSADILGAGQHTTSTTFFWVINLLLCFPKVLNKLTEEVRSKLGNRLPTLEDRTSLSYMDAVLTEVLRFSSPLSSTIPHSTLKDVKLAGHTIKRGTMVIISQYAVNHDPQNWKNPENFDPERFLTKNEGGEIIFNESLSEKVLAFSIGERKCPGSQLSRMLLFLATTLLVQVSDLSADLERPPTAAAEYGLILRPKHLSIKLTLREHWQRRDS</sequence>
<keyword evidence="3 7" id="KW-0479">Metal-binding</keyword>
<keyword evidence="9" id="KW-0812">Transmembrane</keyword>
<dbReference type="InterPro" id="IPR001128">
    <property type="entry name" value="Cyt_P450"/>
</dbReference>
<organism evidence="10 11">
    <name type="scientific">Ciona intestinalis</name>
    <name type="common">Transparent sea squirt</name>
    <name type="synonym">Ascidia intestinalis</name>
    <dbReference type="NCBI Taxonomy" id="7719"/>
    <lineage>
        <taxon>Eukaryota</taxon>
        <taxon>Metazoa</taxon>
        <taxon>Chordata</taxon>
        <taxon>Tunicata</taxon>
        <taxon>Ascidiacea</taxon>
        <taxon>Phlebobranchia</taxon>
        <taxon>Cionidae</taxon>
        <taxon>Ciona</taxon>
    </lineage>
</organism>
<dbReference type="Proteomes" id="UP000008144">
    <property type="component" value="Chromosome 6"/>
</dbReference>
<dbReference type="InterPro" id="IPR036396">
    <property type="entry name" value="Cyt_P450_sf"/>
</dbReference>
<keyword evidence="5 7" id="KW-0408">Iron</keyword>
<dbReference type="PANTHER" id="PTHR24289:SF15">
    <property type="entry name" value="CYTOCHROME P450 FAMILY 1 SUBFAMILY B MEMBER 1"/>
    <property type="match status" value="1"/>
</dbReference>
<keyword evidence="9" id="KW-1133">Transmembrane helix</keyword>
<dbReference type="SUPFAM" id="SSF48264">
    <property type="entry name" value="Cytochrome P450"/>
    <property type="match status" value="1"/>
</dbReference>
<dbReference type="GO" id="GO:0005739">
    <property type="term" value="C:mitochondrion"/>
    <property type="evidence" value="ECO:0000318"/>
    <property type="project" value="GO_Central"/>
</dbReference>
<dbReference type="PRINTS" id="PR00385">
    <property type="entry name" value="P450"/>
</dbReference>
<dbReference type="GO" id="GO:0005506">
    <property type="term" value="F:iron ion binding"/>
    <property type="evidence" value="ECO:0007669"/>
    <property type="project" value="InterPro"/>
</dbReference>
<dbReference type="EMBL" id="EAAA01002273">
    <property type="status" value="NOT_ANNOTATED_CDS"/>
    <property type="molecule type" value="Genomic_DNA"/>
</dbReference>
<reference evidence="11" key="1">
    <citation type="journal article" date="2002" name="Science">
        <title>The draft genome of Ciona intestinalis: insights into chordate and vertebrate origins.</title>
        <authorList>
            <person name="Dehal P."/>
            <person name="Satou Y."/>
            <person name="Campbell R.K."/>
            <person name="Chapman J."/>
            <person name="Degnan B."/>
            <person name="De Tomaso A."/>
            <person name="Davidson B."/>
            <person name="Di Gregorio A."/>
            <person name="Gelpke M."/>
            <person name="Goodstein D.M."/>
            <person name="Harafuji N."/>
            <person name="Hastings K.E."/>
            <person name="Ho I."/>
            <person name="Hotta K."/>
            <person name="Huang W."/>
            <person name="Kawashima T."/>
            <person name="Lemaire P."/>
            <person name="Martinez D."/>
            <person name="Meinertzhagen I.A."/>
            <person name="Necula S."/>
            <person name="Nonaka M."/>
            <person name="Putnam N."/>
            <person name="Rash S."/>
            <person name="Saiga H."/>
            <person name="Satake M."/>
            <person name="Terry A."/>
            <person name="Yamada L."/>
            <person name="Wang H.G."/>
            <person name="Awazu S."/>
            <person name="Azumi K."/>
            <person name="Boore J."/>
            <person name="Branno M."/>
            <person name="Chin-Bow S."/>
            <person name="DeSantis R."/>
            <person name="Doyle S."/>
            <person name="Francino P."/>
            <person name="Keys D.N."/>
            <person name="Haga S."/>
            <person name="Hayashi H."/>
            <person name="Hino K."/>
            <person name="Imai K.S."/>
            <person name="Inaba K."/>
            <person name="Kano S."/>
            <person name="Kobayashi K."/>
            <person name="Kobayashi M."/>
            <person name="Lee B.I."/>
            <person name="Makabe K.W."/>
            <person name="Manohar C."/>
            <person name="Matassi G."/>
            <person name="Medina M."/>
            <person name="Mochizuki Y."/>
            <person name="Mount S."/>
            <person name="Morishita T."/>
            <person name="Miura S."/>
            <person name="Nakayama A."/>
            <person name="Nishizaka S."/>
            <person name="Nomoto H."/>
            <person name="Ohta F."/>
            <person name="Oishi K."/>
            <person name="Rigoutsos I."/>
            <person name="Sano M."/>
            <person name="Sasaki A."/>
            <person name="Sasakura Y."/>
            <person name="Shoguchi E."/>
            <person name="Shin-i T."/>
            <person name="Spagnuolo A."/>
            <person name="Stainier D."/>
            <person name="Suzuki M.M."/>
            <person name="Tassy O."/>
            <person name="Takatori N."/>
            <person name="Tokuoka M."/>
            <person name="Yagi K."/>
            <person name="Yoshizaki F."/>
            <person name="Wada S."/>
            <person name="Zhang C."/>
            <person name="Hyatt P.D."/>
            <person name="Larimer F."/>
            <person name="Detter C."/>
            <person name="Doggett N."/>
            <person name="Glavina T."/>
            <person name="Hawkins T."/>
            <person name="Richardson P."/>
            <person name="Lucas S."/>
            <person name="Kohara Y."/>
            <person name="Levine M."/>
            <person name="Satoh N."/>
            <person name="Rokhsar D.S."/>
        </authorList>
    </citation>
    <scope>NUCLEOTIDE SEQUENCE [LARGE SCALE GENOMIC DNA]</scope>
</reference>
<evidence type="ECO:0000256" key="1">
    <source>
        <dbReference type="ARBA" id="ARBA00010617"/>
    </source>
</evidence>
<reference evidence="10" key="4">
    <citation type="submission" date="2025-09" db="UniProtKB">
        <authorList>
            <consortium name="Ensembl"/>
        </authorList>
    </citation>
    <scope>IDENTIFICATION</scope>
</reference>
<reference evidence="10" key="3">
    <citation type="submission" date="2025-08" db="UniProtKB">
        <authorList>
            <consortium name="Ensembl"/>
        </authorList>
    </citation>
    <scope>IDENTIFICATION</scope>
</reference>
<evidence type="ECO:0000313" key="11">
    <source>
        <dbReference type="Proteomes" id="UP000008144"/>
    </source>
</evidence>
<dbReference type="GO" id="GO:0006706">
    <property type="term" value="P:steroid catabolic process"/>
    <property type="evidence" value="ECO:0000318"/>
    <property type="project" value="GO_Central"/>
</dbReference>
<comment type="similarity">
    <text evidence="1 8">Belongs to the cytochrome P450 family.</text>
</comment>
<protein>
    <submittedName>
        <fullName evidence="10">Uncharacterized protein</fullName>
    </submittedName>
</protein>
<comment type="cofactor">
    <cofactor evidence="7">
        <name>heme</name>
        <dbReference type="ChEBI" id="CHEBI:30413"/>
    </cofactor>
</comment>
<dbReference type="Gene3D" id="1.10.630.10">
    <property type="entry name" value="Cytochrome P450"/>
    <property type="match status" value="1"/>
</dbReference>
<dbReference type="Ensembl" id="ENSCINT00000035109.1">
    <property type="protein sequence ID" value="ENSCINP00000034867.1"/>
    <property type="gene ID" value="ENSCING00000022175.1"/>
</dbReference>
<evidence type="ECO:0000256" key="6">
    <source>
        <dbReference type="ARBA" id="ARBA00023033"/>
    </source>
</evidence>
<evidence type="ECO:0000256" key="8">
    <source>
        <dbReference type="RuleBase" id="RU000461"/>
    </source>
</evidence>
<evidence type="ECO:0000313" key="10">
    <source>
        <dbReference type="Ensembl" id="ENSCINP00000034867.1"/>
    </source>
</evidence>
<dbReference type="GeneTree" id="ENSGT00950000183037"/>
<keyword evidence="11" id="KW-1185">Reference proteome</keyword>
<dbReference type="GO" id="GO:0008210">
    <property type="term" value="P:estrogen metabolic process"/>
    <property type="evidence" value="ECO:0000318"/>
    <property type="project" value="GO_Central"/>
</dbReference>
<dbReference type="InParanoid" id="H2XYY3"/>
<evidence type="ECO:0000256" key="2">
    <source>
        <dbReference type="ARBA" id="ARBA00022617"/>
    </source>
</evidence>
<keyword evidence="9" id="KW-0472">Membrane</keyword>
<dbReference type="Pfam" id="PF00067">
    <property type="entry name" value="p450"/>
    <property type="match status" value="1"/>
</dbReference>
<keyword evidence="2 7" id="KW-0349">Heme</keyword>
<dbReference type="AlphaFoldDB" id="H2XYY3"/>
<evidence type="ECO:0000256" key="5">
    <source>
        <dbReference type="ARBA" id="ARBA00023004"/>
    </source>
</evidence>
<dbReference type="GO" id="GO:0016712">
    <property type="term" value="F:oxidoreductase activity, acting on paired donors, with incorporation or reduction of molecular oxygen, reduced flavin or flavoprotein as one donor, and incorporation of one atom of oxygen"/>
    <property type="evidence" value="ECO:0000318"/>
    <property type="project" value="GO_Central"/>
</dbReference>
<reference evidence="10" key="2">
    <citation type="journal article" date="2008" name="Genome Biol.">
        <title>Improved genome assembly and evidence-based global gene model set for the chordate Ciona intestinalis: new insight into intron and operon populations.</title>
        <authorList>
            <person name="Satou Y."/>
            <person name="Mineta K."/>
            <person name="Ogasawara M."/>
            <person name="Sasakura Y."/>
            <person name="Shoguchi E."/>
            <person name="Ueno K."/>
            <person name="Yamada L."/>
            <person name="Matsumoto J."/>
            <person name="Wasserscheid J."/>
            <person name="Dewar K."/>
            <person name="Wiley G.B."/>
            <person name="Macmil S.L."/>
            <person name="Roe B.A."/>
            <person name="Zeller R.W."/>
            <person name="Hastings K.E."/>
            <person name="Lemaire P."/>
            <person name="Lindquist E."/>
            <person name="Endo T."/>
            <person name="Hotta K."/>
            <person name="Inaba K."/>
        </authorList>
    </citation>
    <scope>NUCLEOTIDE SEQUENCE [LARGE SCALE GENOMIC DNA]</scope>
    <source>
        <strain evidence="10">wild type</strain>
    </source>
</reference>
<accession>H2XYY3</accession>
<keyword evidence="4 8" id="KW-0560">Oxidoreductase</keyword>
<feature type="transmembrane region" description="Helical" evidence="9">
    <location>
        <begin position="12"/>
        <end position="35"/>
    </location>
</feature>
<feature type="binding site" description="axial binding residue" evidence="7">
    <location>
        <position position="464"/>
    </location>
    <ligand>
        <name>heme</name>
        <dbReference type="ChEBI" id="CHEBI:30413"/>
    </ligand>
    <ligandPart>
        <name>Fe</name>
        <dbReference type="ChEBI" id="CHEBI:18248"/>
    </ligandPart>
</feature>
<dbReference type="InterPro" id="IPR017972">
    <property type="entry name" value="Cyt_P450_CS"/>
</dbReference>
<dbReference type="FunFam" id="1.10.630.10:FF:000094">
    <property type="entry name" value="cytochrome P450 2J6-like"/>
    <property type="match status" value="1"/>
</dbReference>
<dbReference type="GO" id="GO:0009404">
    <property type="term" value="P:toxin metabolic process"/>
    <property type="evidence" value="ECO:0000318"/>
    <property type="project" value="GO_Central"/>
</dbReference>
<keyword evidence="6 8" id="KW-0503">Monooxygenase</keyword>
<dbReference type="GO" id="GO:0042178">
    <property type="term" value="P:xenobiotic catabolic process"/>
    <property type="evidence" value="ECO:0000318"/>
    <property type="project" value="GO_Central"/>
</dbReference>
<name>H2XYY3_CIOIN</name>